<dbReference type="Proteomes" id="UP000562045">
    <property type="component" value="Unassembled WGS sequence"/>
</dbReference>
<evidence type="ECO:0000313" key="3">
    <source>
        <dbReference type="Proteomes" id="UP000562045"/>
    </source>
</evidence>
<sequence>MSLAQPPGRRAAGRRPVDAEASGLHLFLGILLMLGLLVALTL</sequence>
<dbReference type="AlphaFoldDB" id="A0A7Y9ZLP2"/>
<evidence type="ECO:0000256" key="1">
    <source>
        <dbReference type="SAM" id="Phobius"/>
    </source>
</evidence>
<keyword evidence="1" id="KW-0812">Transmembrane</keyword>
<dbReference type="EMBL" id="JACBZM010000001">
    <property type="protein sequence ID" value="NYI46643.1"/>
    <property type="molecule type" value="Genomic_DNA"/>
</dbReference>
<keyword evidence="1" id="KW-1133">Transmembrane helix</keyword>
<comment type="caution">
    <text evidence="2">The sequence shown here is derived from an EMBL/GenBank/DDBJ whole genome shotgun (WGS) entry which is preliminary data.</text>
</comment>
<reference evidence="2 3" key="1">
    <citation type="submission" date="2020-07" db="EMBL/GenBank/DDBJ databases">
        <title>Sequencing the genomes of 1000 actinobacteria strains.</title>
        <authorList>
            <person name="Klenk H.-P."/>
        </authorList>
    </citation>
    <scope>NUCLEOTIDE SEQUENCE [LARGE SCALE GENOMIC DNA]</scope>
    <source>
        <strain evidence="2 3">DSM 15131</strain>
    </source>
</reference>
<dbReference type="RefSeq" id="WP_257026918.1">
    <property type="nucleotide sequence ID" value="NZ_JACBZM010000001.1"/>
</dbReference>
<name>A0A7Y9ZLP2_9ACTN</name>
<protein>
    <submittedName>
        <fullName evidence="2">Putative membrane protein</fullName>
    </submittedName>
</protein>
<proteinExistence type="predicted"/>
<accession>A0A7Y9ZLP2</accession>
<organism evidence="2 3">
    <name type="scientific">Nocardioides aromaticivorans</name>
    <dbReference type="NCBI Taxonomy" id="200618"/>
    <lineage>
        <taxon>Bacteria</taxon>
        <taxon>Bacillati</taxon>
        <taxon>Actinomycetota</taxon>
        <taxon>Actinomycetes</taxon>
        <taxon>Propionibacteriales</taxon>
        <taxon>Nocardioidaceae</taxon>
        <taxon>Nocardioides</taxon>
    </lineage>
</organism>
<evidence type="ECO:0000313" key="2">
    <source>
        <dbReference type="EMBL" id="NYI46643.1"/>
    </source>
</evidence>
<feature type="transmembrane region" description="Helical" evidence="1">
    <location>
        <begin position="21"/>
        <end position="40"/>
    </location>
</feature>
<keyword evidence="1" id="KW-0472">Membrane</keyword>
<gene>
    <name evidence="2" type="ORF">BJ993_003723</name>
</gene>